<dbReference type="NCBIfam" id="NF033788">
    <property type="entry name" value="HTH_metalloreg"/>
    <property type="match status" value="1"/>
</dbReference>
<accession>A0A1M5NX36</accession>
<dbReference type="OrthoDB" id="9790747at2"/>
<dbReference type="InterPro" id="IPR036390">
    <property type="entry name" value="WH_DNA-bd_sf"/>
</dbReference>
<dbReference type="Pfam" id="PF12840">
    <property type="entry name" value="HTH_20"/>
    <property type="match status" value="1"/>
</dbReference>
<dbReference type="SMART" id="SM00418">
    <property type="entry name" value="HTH_ARSR"/>
    <property type="match status" value="1"/>
</dbReference>
<dbReference type="InterPro" id="IPR036388">
    <property type="entry name" value="WH-like_DNA-bd_sf"/>
</dbReference>
<dbReference type="GO" id="GO:0003700">
    <property type="term" value="F:DNA-binding transcription factor activity"/>
    <property type="evidence" value="ECO:0007669"/>
    <property type="project" value="InterPro"/>
</dbReference>
<reference evidence="2 3" key="1">
    <citation type="submission" date="2016-11" db="EMBL/GenBank/DDBJ databases">
        <authorList>
            <person name="Jaros S."/>
            <person name="Januszkiewicz K."/>
            <person name="Wedrychowicz H."/>
        </authorList>
    </citation>
    <scope>NUCLEOTIDE SEQUENCE [LARGE SCALE GENOMIC DNA]</scope>
    <source>
        <strain evidence="2 3">DSM 19436</strain>
    </source>
</reference>
<evidence type="ECO:0000259" key="1">
    <source>
        <dbReference type="PROSITE" id="PS50987"/>
    </source>
</evidence>
<name>A0A1M5NX36_9HYPH</name>
<feature type="domain" description="HTH arsR-type" evidence="1">
    <location>
        <begin position="1"/>
        <end position="95"/>
    </location>
</feature>
<dbReference type="SUPFAM" id="SSF46785">
    <property type="entry name" value="Winged helix' DNA-binding domain"/>
    <property type="match status" value="1"/>
</dbReference>
<proteinExistence type="predicted"/>
<sequence>MTAEPPDHFDRLFQALVDPYRRGFIERLAKGPASVTELAAPADVGLPAVLKHLRVLEDGGIVASEKIGRVRTYRIRADAFANINQWIGQRQADMNAAFDRLAVLMAEIPEEKDH</sequence>
<dbReference type="GO" id="GO:0003677">
    <property type="term" value="F:DNA binding"/>
    <property type="evidence" value="ECO:0007669"/>
    <property type="project" value="UniProtKB-KW"/>
</dbReference>
<dbReference type="PRINTS" id="PR00778">
    <property type="entry name" value="HTHARSR"/>
</dbReference>
<dbReference type="STRING" id="1122133.SAMN02745157_0035"/>
<gene>
    <name evidence="2" type="ORF">SAMN02745157_0035</name>
</gene>
<dbReference type="InterPro" id="IPR011991">
    <property type="entry name" value="ArsR-like_HTH"/>
</dbReference>
<dbReference type="PROSITE" id="PS50987">
    <property type="entry name" value="HTH_ARSR_2"/>
    <property type="match status" value="1"/>
</dbReference>
<dbReference type="PANTHER" id="PTHR38600:SF2">
    <property type="entry name" value="SLL0088 PROTEIN"/>
    <property type="match status" value="1"/>
</dbReference>
<dbReference type="CDD" id="cd00090">
    <property type="entry name" value="HTH_ARSR"/>
    <property type="match status" value="1"/>
</dbReference>
<evidence type="ECO:0000313" key="3">
    <source>
        <dbReference type="Proteomes" id="UP000184485"/>
    </source>
</evidence>
<protein>
    <submittedName>
        <fullName evidence="2">DNA-binding transcriptional regulator, ArsR family</fullName>
    </submittedName>
</protein>
<dbReference type="PANTHER" id="PTHR38600">
    <property type="entry name" value="TRANSCRIPTIONAL REGULATORY PROTEIN"/>
    <property type="match status" value="1"/>
</dbReference>
<dbReference type="InterPro" id="IPR001845">
    <property type="entry name" value="HTH_ArsR_DNA-bd_dom"/>
</dbReference>
<keyword evidence="3" id="KW-1185">Reference proteome</keyword>
<keyword evidence="2" id="KW-0238">DNA-binding</keyword>
<organism evidence="2 3">
    <name type="scientific">Kaistia soli DSM 19436</name>
    <dbReference type="NCBI Taxonomy" id="1122133"/>
    <lineage>
        <taxon>Bacteria</taxon>
        <taxon>Pseudomonadati</taxon>
        <taxon>Pseudomonadota</taxon>
        <taxon>Alphaproteobacteria</taxon>
        <taxon>Hyphomicrobiales</taxon>
        <taxon>Kaistiaceae</taxon>
        <taxon>Kaistia</taxon>
    </lineage>
</organism>
<dbReference type="Gene3D" id="1.10.10.10">
    <property type="entry name" value="Winged helix-like DNA-binding domain superfamily/Winged helix DNA-binding domain"/>
    <property type="match status" value="1"/>
</dbReference>
<evidence type="ECO:0000313" key="2">
    <source>
        <dbReference type="EMBL" id="SHG94154.1"/>
    </source>
</evidence>
<dbReference type="RefSeq" id="WP_073058546.1">
    <property type="nucleotide sequence ID" value="NZ_FQUP01000010.1"/>
</dbReference>
<dbReference type="AlphaFoldDB" id="A0A1M5NX36"/>
<dbReference type="EMBL" id="FQUP01000010">
    <property type="protein sequence ID" value="SHG94154.1"/>
    <property type="molecule type" value="Genomic_DNA"/>
</dbReference>
<dbReference type="Proteomes" id="UP000184485">
    <property type="component" value="Unassembled WGS sequence"/>
</dbReference>